<dbReference type="InterPro" id="IPR029039">
    <property type="entry name" value="Flavoprotein-like_sf"/>
</dbReference>
<dbReference type="PROSITE" id="PS50902">
    <property type="entry name" value="FLAVODOXIN_LIKE"/>
    <property type="match status" value="1"/>
</dbReference>
<evidence type="ECO:0000259" key="3">
    <source>
        <dbReference type="PROSITE" id="PS50902"/>
    </source>
</evidence>
<keyword evidence="1" id="KW-0285">Flavoprotein</keyword>
<dbReference type="PANTHER" id="PTHR43278:SF4">
    <property type="entry name" value="NAD(P)H-DEPENDENT FMN-CONTAINING OXIDOREDUCTASE YWQN-RELATED"/>
    <property type="match status" value="1"/>
</dbReference>
<evidence type="ECO:0000313" key="5">
    <source>
        <dbReference type="Proteomes" id="UP000282741"/>
    </source>
</evidence>
<feature type="domain" description="Flavodoxin-like" evidence="3">
    <location>
        <begin position="10"/>
        <end position="189"/>
    </location>
</feature>
<dbReference type="AlphaFoldDB" id="A0AAN1RZJ4"/>
<protein>
    <submittedName>
        <fullName evidence="4">Flavodoxin family protein</fullName>
    </submittedName>
</protein>
<dbReference type="GO" id="GO:0010181">
    <property type="term" value="F:FMN binding"/>
    <property type="evidence" value="ECO:0007669"/>
    <property type="project" value="InterPro"/>
</dbReference>
<evidence type="ECO:0000256" key="2">
    <source>
        <dbReference type="ARBA" id="ARBA00022643"/>
    </source>
</evidence>
<dbReference type="EMBL" id="CP024172">
    <property type="protein sequence ID" value="AZW18924.1"/>
    <property type="molecule type" value="Genomic_DNA"/>
</dbReference>
<proteinExistence type="predicted"/>
<accession>A0AAN1RZJ4</accession>
<evidence type="ECO:0000313" key="4">
    <source>
        <dbReference type="EMBL" id="AZW18924.1"/>
    </source>
</evidence>
<dbReference type="PANTHER" id="PTHR43278">
    <property type="entry name" value="NAD(P)H-DEPENDENT FMN-CONTAINING OXIDOREDUCTASE YWQN-RELATED"/>
    <property type="match status" value="1"/>
</dbReference>
<name>A0AAN1RZJ4_9BORD</name>
<sequence length="218" mass="24331">MKSDHPSLLILVGSPRRDGNSARLAGAVAEGAAEAGSRATVCHADDYIAGALVDTRHQPPPADRYEALFLEHFLPADGVVFATPIYWYGMSAQMKAFFDRSFSYYSAAYPRSRQVQQAMSGKRLGLAVASEESYPGVALGIVHQVQEYSRYTHSAFVGYVHGVGNARGEVEHDPRRPLEAARELGREFFARRYTDYRMDSPRATRVWDDQPSMPREDR</sequence>
<dbReference type="RefSeq" id="WP_048940076.1">
    <property type="nucleotide sequence ID" value="NZ_CP012077.1"/>
</dbReference>
<dbReference type="Pfam" id="PF02525">
    <property type="entry name" value="Flavodoxin_2"/>
    <property type="match status" value="1"/>
</dbReference>
<dbReference type="InterPro" id="IPR051796">
    <property type="entry name" value="ISF_SsuE-like"/>
</dbReference>
<organism evidence="4 5">
    <name type="scientific">Bordetella hinzii</name>
    <dbReference type="NCBI Taxonomy" id="103855"/>
    <lineage>
        <taxon>Bacteria</taxon>
        <taxon>Pseudomonadati</taxon>
        <taxon>Pseudomonadota</taxon>
        <taxon>Betaproteobacteria</taxon>
        <taxon>Burkholderiales</taxon>
        <taxon>Alcaligenaceae</taxon>
        <taxon>Bordetella</taxon>
    </lineage>
</organism>
<evidence type="ECO:0000256" key="1">
    <source>
        <dbReference type="ARBA" id="ARBA00022630"/>
    </source>
</evidence>
<dbReference type="Gene3D" id="3.40.50.360">
    <property type="match status" value="1"/>
</dbReference>
<keyword evidence="2" id="KW-0288">FMN</keyword>
<dbReference type="InterPro" id="IPR008254">
    <property type="entry name" value="Flavodoxin/NO_synth"/>
</dbReference>
<dbReference type="Proteomes" id="UP000282741">
    <property type="component" value="Chromosome"/>
</dbReference>
<dbReference type="InterPro" id="IPR003680">
    <property type="entry name" value="Flavodoxin_fold"/>
</dbReference>
<gene>
    <name evidence="4" type="ORF">CS347_20265</name>
</gene>
<reference evidence="5" key="1">
    <citation type="submission" date="2017-10" db="EMBL/GenBank/DDBJ databases">
        <title>Whole genome sequencing of various Bordetella species.</title>
        <authorList>
            <person name="Weigand M.R."/>
            <person name="Loparev V."/>
            <person name="Peng Y."/>
            <person name="Bowden K.E."/>
            <person name="Tondella M.L."/>
            <person name="Williams M.M."/>
        </authorList>
    </citation>
    <scope>NUCLEOTIDE SEQUENCE [LARGE SCALE GENOMIC DNA]</scope>
    <source>
        <strain evidence="5">H720</strain>
    </source>
</reference>
<dbReference type="SUPFAM" id="SSF52218">
    <property type="entry name" value="Flavoproteins"/>
    <property type="match status" value="1"/>
</dbReference>